<keyword evidence="4 7" id="KW-0808">Transferase</keyword>
<dbReference type="GO" id="GO:0003866">
    <property type="term" value="F:3-phosphoshikimate 1-carboxyvinyltransferase activity"/>
    <property type="evidence" value="ECO:0007669"/>
    <property type="project" value="UniProtKB-UniRule"/>
</dbReference>
<feature type="binding site" evidence="7">
    <location>
        <position position="20"/>
    </location>
    <ligand>
        <name>phosphoenolpyruvate</name>
        <dbReference type="ChEBI" id="CHEBI:58702"/>
    </ligand>
</feature>
<dbReference type="eggNOG" id="COG0128">
    <property type="taxonomic scope" value="Bacteria"/>
</dbReference>
<evidence type="ECO:0000256" key="7">
    <source>
        <dbReference type="HAMAP-Rule" id="MF_00210"/>
    </source>
</evidence>
<dbReference type="AlphaFoldDB" id="S3K2M6"/>
<dbReference type="CDD" id="cd01556">
    <property type="entry name" value="EPSP_synthase"/>
    <property type="match status" value="1"/>
</dbReference>
<dbReference type="GO" id="GO:0005737">
    <property type="term" value="C:cytoplasm"/>
    <property type="evidence" value="ECO:0007669"/>
    <property type="project" value="UniProtKB-SubCell"/>
</dbReference>
<feature type="binding site" evidence="7">
    <location>
        <position position="382"/>
    </location>
    <ligand>
        <name>phosphoenolpyruvate</name>
        <dbReference type="ChEBI" id="CHEBI:58702"/>
    </ligand>
</feature>
<feature type="binding site" evidence="7">
    <location>
        <position position="25"/>
    </location>
    <ligand>
        <name>3-phosphoshikimate</name>
        <dbReference type="ChEBI" id="CHEBI:145989"/>
    </ligand>
</feature>
<feature type="binding site" evidence="7">
    <location>
        <position position="166"/>
    </location>
    <ligand>
        <name>phosphoenolpyruvate</name>
        <dbReference type="ChEBI" id="CHEBI:58702"/>
    </ligand>
</feature>
<dbReference type="PROSITE" id="PS00885">
    <property type="entry name" value="EPSP_SYNTHASE_2"/>
    <property type="match status" value="1"/>
</dbReference>
<dbReference type="Gene3D" id="3.65.10.10">
    <property type="entry name" value="Enolpyruvate transferase domain"/>
    <property type="match status" value="2"/>
</dbReference>
<evidence type="ECO:0000256" key="6">
    <source>
        <dbReference type="ARBA" id="ARBA00044633"/>
    </source>
</evidence>
<dbReference type="PIRSF" id="PIRSF000505">
    <property type="entry name" value="EPSPS"/>
    <property type="match status" value="1"/>
</dbReference>
<feature type="binding site" evidence="7">
    <location>
        <position position="378"/>
    </location>
    <ligand>
        <name>3-phosphoshikimate</name>
        <dbReference type="ChEBI" id="CHEBI:145989"/>
    </ligand>
</feature>
<evidence type="ECO:0000313" key="10">
    <source>
        <dbReference type="Proteomes" id="UP000014541"/>
    </source>
</evidence>
<feature type="binding site" evidence="7">
    <location>
        <position position="436"/>
    </location>
    <ligand>
        <name>phosphoenolpyruvate</name>
        <dbReference type="ChEBI" id="CHEBI:58702"/>
    </ligand>
</feature>
<evidence type="ECO:0000313" key="9">
    <source>
        <dbReference type="EMBL" id="EPF31750.1"/>
    </source>
</evidence>
<feature type="binding site" evidence="7">
    <location>
        <position position="20"/>
    </location>
    <ligand>
        <name>3-phosphoshikimate</name>
        <dbReference type="ChEBI" id="CHEBI:145989"/>
    </ligand>
</feature>
<dbReference type="PATRIC" id="fig|1125699.3.peg.2125"/>
<feature type="binding site" evidence="7">
    <location>
        <position position="119"/>
    </location>
    <ligand>
        <name>phosphoenolpyruvate</name>
        <dbReference type="ChEBI" id="CHEBI:58702"/>
    </ligand>
</feature>
<dbReference type="HAMAP" id="MF_00210">
    <property type="entry name" value="EPSP_synth"/>
    <property type="match status" value="1"/>
</dbReference>
<feature type="binding site" evidence="7">
    <location>
        <position position="91"/>
    </location>
    <ligand>
        <name>phosphoenolpyruvate</name>
        <dbReference type="ChEBI" id="CHEBI:58702"/>
    </ligand>
</feature>
<keyword evidence="7" id="KW-0963">Cytoplasm</keyword>
<dbReference type="GO" id="GO:0009423">
    <property type="term" value="P:chorismate biosynthetic process"/>
    <property type="evidence" value="ECO:0007669"/>
    <property type="project" value="UniProtKB-UniRule"/>
</dbReference>
<evidence type="ECO:0000256" key="4">
    <source>
        <dbReference type="ARBA" id="ARBA00022679"/>
    </source>
</evidence>
<feature type="binding site" evidence="7">
    <location>
        <position position="165"/>
    </location>
    <ligand>
        <name>3-phosphoshikimate</name>
        <dbReference type="ChEBI" id="CHEBI:145989"/>
    </ligand>
</feature>
<feature type="domain" description="Enolpyruvate transferase" evidence="8">
    <location>
        <begin position="343"/>
        <end position="473"/>
    </location>
</feature>
<feature type="binding site" evidence="7">
    <location>
        <position position="21"/>
    </location>
    <ligand>
        <name>3-phosphoshikimate</name>
        <dbReference type="ChEBI" id="CHEBI:145989"/>
    </ligand>
</feature>
<dbReference type="GO" id="GO:0008652">
    <property type="term" value="P:amino acid biosynthetic process"/>
    <property type="evidence" value="ECO:0007669"/>
    <property type="project" value="UniProtKB-KW"/>
</dbReference>
<evidence type="ECO:0000259" key="8">
    <source>
        <dbReference type="Pfam" id="PF00275"/>
    </source>
</evidence>
<organism evidence="9 10">
    <name type="scientific">Treponema maltophilum ATCC 51939</name>
    <dbReference type="NCBI Taxonomy" id="1125699"/>
    <lineage>
        <taxon>Bacteria</taxon>
        <taxon>Pseudomonadati</taxon>
        <taxon>Spirochaetota</taxon>
        <taxon>Spirochaetia</taxon>
        <taxon>Spirochaetales</taxon>
        <taxon>Treponemataceae</taxon>
        <taxon>Treponema</taxon>
    </lineage>
</organism>
<dbReference type="InterPro" id="IPR006264">
    <property type="entry name" value="EPSP_synthase"/>
</dbReference>
<sequence length="481" mass="51330">MDARVRNSFLKGPIRVPGSKSHTIRAVIFAAMAEGVCEITNPLTGEDCRSAIGAVGLMGAQAECEGELWRIRGAGEKLHLPSDVVHVGNSGSVLYFLSPIAACFDGWSVFTGDESIRSRPVAHLADALGQAGAQVHISRPGSSAPPVLIRGPIKASHIRTDGRLSQYISGFMMAAPLLDGTTDIELTDPKETAYLVMTKNWLEKLDVPVTADKDMKHIRVQGPKRIQAFNTAIPSDWEAAAFPLTAVCIGSGEVSIEHIDTSGSQCDALIVPLLRSLGADIRLDRGTHALHIKGGARLSVEHFTSFCANETEEDRRGIGFSLCDYARMDDTDAGSTDAAGTLRINCSSFPDAVCALAVAACFTEGTIVLEDIGVCRSKETDRIRVMAEQLSSLGADICEGKDFLTIRGHSPITKDGLPNGAFTLHGGTVESKKDHRVAMSLMCLGLALKKGQELTVKDAECCSVSFPGFIEKMRSLGAFIS</sequence>
<evidence type="ECO:0000256" key="3">
    <source>
        <dbReference type="ARBA" id="ARBA00022605"/>
    </source>
</evidence>
<dbReference type="Pfam" id="PF00275">
    <property type="entry name" value="EPSP_synthase"/>
    <property type="match status" value="2"/>
</dbReference>
<reference evidence="9 10" key="1">
    <citation type="submission" date="2013-04" db="EMBL/GenBank/DDBJ databases">
        <title>The Genome Sequence of Treponema maltophilum ATCC 51939.</title>
        <authorList>
            <consortium name="The Broad Institute Genomics Platform"/>
            <person name="Earl A."/>
            <person name="Ward D."/>
            <person name="Feldgarden M."/>
            <person name="Gevers D."/>
            <person name="Leonetti C."/>
            <person name="Blanton J.M."/>
            <person name="Dewhirst F.E."/>
            <person name="Izard J."/>
            <person name="Walker B."/>
            <person name="Young S."/>
            <person name="Zeng Q."/>
            <person name="Gargeya S."/>
            <person name="Fitzgerald M."/>
            <person name="Haas B."/>
            <person name="Abouelleil A."/>
            <person name="Allen A.W."/>
            <person name="Alvarado L."/>
            <person name="Arachchi H.M."/>
            <person name="Berlin A.M."/>
            <person name="Chapman S.B."/>
            <person name="Gainer-Dewar J."/>
            <person name="Goldberg J."/>
            <person name="Griggs A."/>
            <person name="Gujja S."/>
            <person name="Hansen M."/>
            <person name="Howarth C."/>
            <person name="Imamovic A."/>
            <person name="Ireland A."/>
            <person name="Larimer J."/>
            <person name="McCowan C."/>
            <person name="Murphy C."/>
            <person name="Pearson M."/>
            <person name="Poon T.W."/>
            <person name="Priest M."/>
            <person name="Roberts A."/>
            <person name="Saif S."/>
            <person name="Shea T."/>
            <person name="Sisk P."/>
            <person name="Sykes S."/>
            <person name="Wortman J."/>
            <person name="Nusbaum C."/>
            <person name="Birren B."/>
        </authorList>
    </citation>
    <scope>NUCLEOTIDE SEQUENCE [LARGE SCALE GENOMIC DNA]</scope>
    <source>
        <strain evidence="9 10">ATCC 51939</strain>
    </source>
</reference>
<comment type="caution">
    <text evidence="9">The sequence shown here is derived from an EMBL/GenBank/DDBJ whole genome shotgun (WGS) entry which is preliminary data.</text>
</comment>
<feature type="active site" description="Proton acceptor" evidence="7">
    <location>
        <position position="351"/>
    </location>
</feature>
<keyword evidence="3 7" id="KW-0028">Amino-acid biosynthesis</keyword>
<dbReference type="InterPro" id="IPR023193">
    <property type="entry name" value="EPSP_synthase_CS"/>
</dbReference>
<dbReference type="EC" id="2.5.1.19" evidence="7"/>
<comment type="function">
    <text evidence="7">Catalyzes the transfer of the enolpyruvyl moiety of phosphoenolpyruvate (PEP) to the 5-hydroxyl of shikimate-3-phosphate (S3P) to produce enolpyruvyl shikimate-3-phosphate and inorganic phosphate.</text>
</comment>
<comment type="catalytic activity">
    <reaction evidence="6">
        <text>3-phosphoshikimate + phosphoenolpyruvate = 5-O-(1-carboxyvinyl)-3-phosphoshikimate + phosphate</text>
        <dbReference type="Rhea" id="RHEA:21256"/>
        <dbReference type="ChEBI" id="CHEBI:43474"/>
        <dbReference type="ChEBI" id="CHEBI:57701"/>
        <dbReference type="ChEBI" id="CHEBI:58702"/>
        <dbReference type="ChEBI" id="CHEBI:145989"/>
        <dbReference type="EC" id="2.5.1.19"/>
    </reaction>
    <physiologicalReaction direction="left-to-right" evidence="6">
        <dbReference type="Rhea" id="RHEA:21257"/>
    </physiologicalReaction>
</comment>
<dbReference type="STRING" id="1125699.HMPREF9194_02102"/>
<keyword evidence="10" id="KW-1185">Reference proteome</keyword>
<dbReference type="PANTHER" id="PTHR21090:SF5">
    <property type="entry name" value="PENTAFUNCTIONAL AROM POLYPEPTIDE"/>
    <property type="match status" value="1"/>
</dbReference>
<dbReference type="EMBL" id="ATFF01000006">
    <property type="protein sequence ID" value="EPF31750.1"/>
    <property type="molecule type" value="Genomic_DNA"/>
</dbReference>
<dbReference type="NCBIfam" id="TIGR01356">
    <property type="entry name" value="aroA"/>
    <property type="match status" value="1"/>
</dbReference>
<comment type="subunit">
    <text evidence="7">Monomer.</text>
</comment>
<protein>
    <recommendedName>
        <fullName evidence="7">3-phosphoshikimate 1-carboxyvinyltransferase</fullName>
        <ecNumber evidence="7">2.5.1.19</ecNumber>
    </recommendedName>
    <alternativeName>
        <fullName evidence="7">5-enolpyruvylshikimate-3-phosphate synthase</fullName>
        <shortName evidence="7">EPSP synthase</shortName>
        <shortName evidence="7">EPSPS</shortName>
    </alternativeName>
</protein>
<name>S3K2M6_TREMA</name>
<feature type="domain" description="Enolpyruvate transferase" evidence="8">
    <location>
        <begin position="10"/>
        <end position="282"/>
    </location>
</feature>
<evidence type="ECO:0000256" key="1">
    <source>
        <dbReference type="ARBA" id="ARBA00004811"/>
    </source>
</evidence>
<comment type="similarity">
    <text evidence="2 7">Belongs to the EPSP synthase family.</text>
</comment>
<dbReference type="InterPro" id="IPR013792">
    <property type="entry name" value="RNA3'P_cycl/enolpyr_Trfase_a/b"/>
</dbReference>
<dbReference type="UniPathway" id="UPA00053">
    <property type="reaction ID" value="UER00089"/>
</dbReference>
<dbReference type="PANTHER" id="PTHR21090">
    <property type="entry name" value="AROM/DEHYDROQUINATE SYNTHASE"/>
    <property type="match status" value="1"/>
</dbReference>
<evidence type="ECO:0000256" key="2">
    <source>
        <dbReference type="ARBA" id="ARBA00009948"/>
    </source>
</evidence>
<comment type="subcellular location">
    <subcellularLocation>
        <location evidence="7">Cytoplasm</location>
    </subcellularLocation>
</comment>
<dbReference type="GO" id="GO:0009073">
    <property type="term" value="P:aromatic amino acid family biosynthetic process"/>
    <property type="evidence" value="ECO:0007669"/>
    <property type="project" value="UniProtKB-KW"/>
</dbReference>
<comment type="caution">
    <text evidence="7">Lacks conserved residue(s) required for the propagation of feature annotation.</text>
</comment>
<proteinExistence type="inferred from homology"/>
<dbReference type="InterPro" id="IPR001986">
    <property type="entry name" value="Enolpyruvate_Tfrase_dom"/>
</dbReference>
<gene>
    <name evidence="7" type="primary">aroA</name>
    <name evidence="9" type="ORF">HMPREF9194_02102</name>
</gene>
<dbReference type="RefSeq" id="WP_016526359.1">
    <property type="nucleotide sequence ID" value="NZ_KE332518.1"/>
</dbReference>
<dbReference type="InterPro" id="IPR036968">
    <property type="entry name" value="Enolpyruvate_Tfrase_sf"/>
</dbReference>
<dbReference type="SUPFAM" id="SSF55205">
    <property type="entry name" value="EPT/RTPC-like"/>
    <property type="match status" value="1"/>
</dbReference>
<feature type="binding site" evidence="7">
    <location>
        <position position="166"/>
    </location>
    <ligand>
        <name>3-phosphoshikimate</name>
        <dbReference type="ChEBI" id="CHEBI:145989"/>
    </ligand>
</feature>
<dbReference type="HOGENOM" id="CLU_024321_0_0_12"/>
<accession>S3K2M6</accession>
<evidence type="ECO:0000256" key="5">
    <source>
        <dbReference type="ARBA" id="ARBA00023141"/>
    </source>
</evidence>
<feature type="binding site" evidence="7">
    <location>
        <position position="351"/>
    </location>
    <ligand>
        <name>3-phosphoshikimate</name>
        <dbReference type="ChEBI" id="CHEBI:145989"/>
    </ligand>
</feature>
<keyword evidence="5 7" id="KW-0057">Aromatic amino acid biosynthesis</keyword>
<dbReference type="Proteomes" id="UP000014541">
    <property type="component" value="Unassembled WGS sequence"/>
</dbReference>
<comment type="pathway">
    <text evidence="1 7">Metabolic intermediate biosynthesis; chorismate biosynthesis; chorismate from D-erythrose 4-phosphate and phosphoenolpyruvate: step 6/7.</text>
</comment>
<dbReference type="OrthoDB" id="9809920at2"/>